<dbReference type="AlphaFoldDB" id="A0A2P2M3X8"/>
<evidence type="ECO:0000313" key="2">
    <source>
        <dbReference type="EMBL" id="MBX24936.1"/>
    </source>
</evidence>
<keyword evidence="2" id="KW-0808">Transferase</keyword>
<keyword evidence="1" id="KW-0472">Membrane</keyword>
<protein>
    <submittedName>
        <fullName evidence="2">Shaggy-related protein kinase theta-like isoform X2</fullName>
    </submittedName>
</protein>
<reference evidence="2" key="1">
    <citation type="submission" date="2018-02" db="EMBL/GenBank/DDBJ databases">
        <title>Rhizophora mucronata_Transcriptome.</title>
        <authorList>
            <person name="Meera S.P."/>
            <person name="Sreeshan A."/>
            <person name="Augustine A."/>
        </authorList>
    </citation>
    <scope>NUCLEOTIDE SEQUENCE</scope>
    <source>
        <tissue evidence="2">Leaf</tissue>
    </source>
</reference>
<keyword evidence="1" id="KW-1133">Transmembrane helix</keyword>
<organism evidence="2">
    <name type="scientific">Rhizophora mucronata</name>
    <name type="common">Asiatic mangrove</name>
    <dbReference type="NCBI Taxonomy" id="61149"/>
    <lineage>
        <taxon>Eukaryota</taxon>
        <taxon>Viridiplantae</taxon>
        <taxon>Streptophyta</taxon>
        <taxon>Embryophyta</taxon>
        <taxon>Tracheophyta</taxon>
        <taxon>Spermatophyta</taxon>
        <taxon>Magnoliopsida</taxon>
        <taxon>eudicotyledons</taxon>
        <taxon>Gunneridae</taxon>
        <taxon>Pentapetalae</taxon>
        <taxon>rosids</taxon>
        <taxon>fabids</taxon>
        <taxon>Malpighiales</taxon>
        <taxon>Rhizophoraceae</taxon>
        <taxon>Rhizophora</taxon>
    </lineage>
</organism>
<name>A0A2P2M3X8_RHIMU</name>
<accession>A0A2P2M3X8</accession>
<keyword evidence="2" id="KW-0418">Kinase</keyword>
<sequence>MCLLQLSLLYKPYAAPDSWHFFQLNVILHWYFALFLDQLLLSLSHSLHRGQRR</sequence>
<feature type="transmembrane region" description="Helical" evidence="1">
    <location>
        <begin position="24"/>
        <end position="43"/>
    </location>
</feature>
<evidence type="ECO:0000256" key="1">
    <source>
        <dbReference type="SAM" id="Phobius"/>
    </source>
</evidence>
<dbReference type="EMBL" id="GGEC01044452">
    <property type="protein sequence ID" value="MBX24936.1"/>
    <property type="molecule type" value="Transcribed_RNA"/>
</dbReference>
<proteinExistence type="predicted"/>
<dbReference type="GO" id="GO:0016301">
    <property type="term" value="F:kinase activity"/>
    <property type="evidence" value="ECO:0007669"/>
    <property type="project" value="UniProtKB-KW"/>
</dbReference>
<keyword evidence="1" id="KW-0812">Transmembrane</keyword>